<evidence type="ECO:0008006" key="3">
    <source>
        <dbReference type="Google" id="ProtNLM"/>
    </source>
</evidence>
<name>A0A1B4XFF1_9GAMM</name>
<dbReference type="InParanoid" id="A0A1B4XFF1"/>
<accession>A0A1B4XFF1</accession>
<sequence length="345" mass="40230">MKEKIIKAGRLLVNEVSKSGFLRSVFPFMQDWYQSNVAGNPAKLQFLGGHPYRIVRNKMFWLHAPRKYAGGIILNVFGAQCLRYITHNILRPVPVEKNDYLRELRVNGVQKIDGILDSGGLNQLTQFYEKYKHLSLSYFEDFSELIIFPNTRENKNFEAEDFRNVHDLIFKTLNVETLYRDIAGSRLEVIPFVSILHYKSFVGERYMLQFDKQDVPHCDVFYPSHKLFVYLNDVDENNGAFMYFPGTHRYTPRNVIREYLASLRYYFIERAGIAPTNAFRFRKACAAISLVGRAGTGVLFNVAGIHRRGNFLKDKYRERMVLLVDFRQQEAMFPPKNQLLSSHPV</sequence>
<organism evidence="1 2">
    <name type="scientific">Sulfuricaulis limicola</name>
    <dbReference type="NCBI Taxonomy" id="1620215"/>
    <lineage>
        <taxon>Bacteria</taxon>
        <taxon>Pseudomonadati</taxon>
        <taxon>Pseudomonadota</taxon>
        <taxon>Gammaproteobacteria</taxon>
        <taxon>Acidiferrobacterales</taxon>
        <taxon>Acidiferrobacteraceae</taxon>
        <taxon>Sulfuricaulis</taxon>
    </lineage>
</organism>
<evidence type="ECO:0000313" key="2">
    <source>
        <dbReference type="Proteomes" id="UP000243180"/>
    </source>
</evidence>
<dbReference type="InterPro" id="IPR008775">
    <property type="entry name" value="Phytyl_CoA_dOase-like"/>
</dbReference>
<dbReference type="GO" id="GO:0016706">
    <property type="term" value="F:2-oxoglutarate-dependent dioxygenase activity"/>
    <property type="evidence" value="ECO:0007669"/>
    <property type="project" value="UniProtKB-ARBA"/>
</dbReference>
<dbReference type="Gene3D" id="2.60.120.620">
    <property type="entry name" value="q2cbj1_9rhob like domain"/>
    <property type="match status" value="1"/>
</dbReference>
<dbReference type="Pfam" id="PF05721">
    <property type="entry name" value="PhyH"/>
    <property type="match status" value="1"/>
</dbReference>
<dbReference type="RefSeq" id="WP_096360374.1">
    <property type="nucleotide sequence ID" value="NZ_AP014879.1"/>
</dbReference>
<dbReference type="SUPFAM" id="SSF51197">
    <property type="entry name" value="Clavaminate synthase-like"/>
    <property type="match status" value="1"/>
</dbReference>
<dbReference type="OrthoDB" id="547161at2"/>
<dbReference type="KEGG" id="slim:SCL_1220"/>
<gene>
    <name evidence="1" type="ORF">SCL_1220</name>
</gene>
<evidence type="ECO:0000313" key="1">
    <source>
        <dbReference type="EMBL" id="BAV33533.1"/>
    </source>
</evidence>
<dbReference type="EMBL" id="AP014879">
    <property type="protein sequence ID" value="BAV33533.1"/>
    <property type="molecule type" value="Genomic_DNA"/>
</dbReference>
<keyword evidence="2" id="KW-1185">Reference proteome</keyword>
<reference evidence="1 2" key="1">
    <citation type="submission" date="2015-05" db="EMBL/GenBank/DDBJ databases">
        <title>Complete genome sequence of a sulfur-oxidizing gammaproteobacterium strain HA5.</title>
        <authorList>
            <person name="Miura A."/>
            <person name="Kojima H."/>
            <person name="Fukui M."/>
        </authorList>
    </citation>
    <scope>NUCLEOTIDE SEQUENCE [LARGE SCALE GENOMIC DNA]</scope>
    <source>
        <strain evidence="1 2">HA5</strain>
    </source>
</reference>
<dbReference type="AlphaFoldDB" id="A0A1B4XFF1"/>
<dbReference type="Proteomes" id="UP000243180">
    <property type="component" value="Chromosome"/>
</dbReference>
<protein>
    <recommendedName>
        <fullName evidence="3">Phytanoyl-CoA dioxygenase</fullName>
    </recommendedName>
</protein>
<proteinExistence type="predicted"/>